<reference evidence="2 3" key="1">
    <citation type="submission" date="2020-04" db="EMBL/GenBank/DDBJ databases">
        <title>MicrobeNet Type strains.</title>
        <authorList>
            <person name="Nicholson A.C."/>
        </authorList>
    </citation>
    <scope>NUCLEOTIDE SEQUENCE [LARGE SCALE GENOMIC DNA]</scope>
    <source>
        <strain evidence="2 3">ATCC BAA-788</strain>
    </source>
</reference>
<dbReference type="Proteomes" id="UP000581206">
    <property type="component" value="Unassembled WGS sequence"/>
</dbReference>
<keyword evidence="2" id="KW-0378">Hydrolase</keyword>
<dbReference type="NCBIfam" id="TIGR01490">
    <property type="entry name" value="HAD-SF-IB-hyp1"/>
    <property type="match status" value="1"/>
</dbReference>
<dbReference type="CDD" id="cd02612">
    <property type="entry name" value="HAD_PGPPase"/>
    <property type="match status" value="1"/>
</dbReference>
<dbReference type="InterPro" id="IPR006385">
    <property type="entry name" value="HAD_hydro_SerB1"/>
</dbReference>
<evidence type="ECO:0000313" key="3">
    <source>
        <dbReference type="Proteomes" id="UP000581206"/>
    </source>
</evidence>
<dbReference type="Pfam" id="PF12710">
    <property type="entry name" value="HAD"/>
    <property type="match status" value="1"/>
</dbReference>
<dbReference type="InterPro" id="IPR050582">
    <property type="entry name" value="HAD-like_SerB"/>
</dbReference>
<sequence>MVGEVVAETADPPVASAVAAFFDVDNTIIRGASAFHLGVGLYRRGFFRTGDIIRFGLHQARYLMFGESKQQISEVRDRALSIMRGRSVAEVLTLAEDVYDEVLSLRIFPGTQRLLDQHLRAGHQVWLVTATPVEIGDLIARRLGANGALGTIAEHTDGFYTGRLVGDMMHGQAKAEGVRTLAEKNGLDLSQSFAYGDSANDVPLLSEVGFPCAINPDGRLRRHAAEVGWPMREFRNRRARTRRGVDAATAAGSIWALALVARAVQRQLRSRWGR</sequence>
<dbReference type="RefSeq" id="WP_168628907.1">
    <property type="nucleotide sequence ID" value="NZ_BONL01000009.1"/>
</dbReference>
<keyword evidence="3" id="KW-1185">Reference proteome</keyword>
<dbReference type="PANTHER" id="PTHR43344">
    <property type="entry name" value="PHOSPHOSERINE PHOSPHATASE"/>
    <property type="match status" value="1"/>
</dbReference>
<evidence type="ECO:0000313" key="2">
    <source>
        <dbReference type="EMBL" id="NKY21635.1"/>
    </source>
</evidence>
<dbReference type="AlphaFoldDB" id="A0A7X6KTQ8"/>
<dbReference type="Gene3D" id="1.20.1440.100">
    <property type="entry name" value="SG protein - dephosphorylation function"/>
    <property type="match status" value="1"/>
</dbReference>
<dbReference type="GO" id="GO:0016787">
    <property type="term" value="F:hydrolase activity"/>
    <property type="evidence" value="ECO:0007669"/>
    <property type="project" value="UniProtKB-KW"/>
</dbReference>
<dbReference type="InterPro" id="IPR036412">
    <property type="entry name" value="HAD-like_sf"/>
</dbReference>
<dbReference type="EMBL" id="JAAXOX010000001">
    <property type="protein sequence ID" value="NKY21635.1"/>
    <property type="molecule type" value="Genomic_DNA"/>
</dbReference>
<dbReference type="PANTHER" id="PTHR43344:SF15">
    <property type="entry name" value="PHOSPHOSERINE PHOSPHATASE SERB1"/>
    <property type="match status" value="1"/>
</dbReference>
<evidence type="ECO:0000256" key="1">
    <source>
        <dbReference type="ARBA" id="ARBA00009184"/>
    </source>
</evidence>
<organism evidence="2 3">
    <name type="scientific">Cellulomonas denverensis</name>
    <dbReference type="NCBI Taxonomy" id="264297"/>
    <lineage>
        <taxon>Bacteria</taxon>
        <taxon>Bacillati</taxon>
        <taxon>Actinomycetota</taxon>
        <taxon>Actinomycetes</taxon>
        <taxon>Micrococcales</taxon>
        <taxon>Cellulomonadaceae</taxon>
        <taxon>Cellulomonas</taxon>
    </lineage>
</organism>
<name>A0A7X6KTQ8_9CELL</name>
<comment type="similarity">
    <text evidence="1">Belongs to the HAD-like hydrolase superfamily. SerB family.</text>
</comment>
<dbReference type="NCBIfam" id="TIGR01488">
    <property type="entry name" value="HAD-SF-IB"/>
    <property type="match status" value="1"/>
</dbReference>
<protein>
    <submittedName>
        <fullName evidence="2">HAD-IB family hydrolase</fullName>
    </submittedName>
</protein>
<gene>
    <name evidence="2" type="ORF">HGA03_03040</name>
</gene>
<dbReference type="InterPro" id="IPR023214">
    <property type="entry name" value="HAD_sf"/>
</dbReference>
<proteinExistence type="inferred from homology"/>
<dbReference type="SUPFAM" id="SSF56784">
    <property type="entry name" value="HAD-like"/>
    <property type="match status" value="1"/>
</dbReference>
<dbReference type="Gene3D" id="3.40.50.1000">
    <property type="entry name" value="HAD superfamily/HAD-like"/>
    <property type="match status" value="1"/>
</dbReference>
<accession>A0A7X6KTQ8</accession>
<comment type="caution">
    <text evidence="2">The sequence shown here is derived from an EMBL/GenBank/DDBJ whole genome shotgun (WGS) entry which is preliminary data.</text>
</comment>